<dbReference type="InterPro" id="IPR029063">
    <property type="entry name" value="SAM-dependent_MTases_sf"/>
</dbReference>
<reference evidence="1 2" key="1">
    <citation type="submission" date="2019-02" db="EMBL/GenBank/DDBJ databases">
        <title>Deep-cultivation of Planctomycetes and their phenomic and genomic characterization uncovers novel biology.</title>
        <authorList>
            <person name="Wiegand S."/>
            <person name="Jogler M."/>
            <person name="Boedeker C."/>
            <person name="Pinto D."/>
            <person name="Vollmers J."/>
            <person name="Rivas-Marin E."/>
            <person name="Kohn T."/>
            <person name="Peeters S.H."/>
            <person name="Heuer A."/>
            <person name="Rast P."/>
            <person name="Oberbeckmann S."/>
            <person name="Bunk B."/>
            <person name="Jeske O."/>
            <person name="Meyerdierks A."/>
            <person name="Storesund J.E."/>
            <person name="Kallscheuer N."/>
            <person name="Luecker S."/>
            <person name="Lage O.M."/>
            <person name="Pohl T."/>
            <person name="Merkel B.J."/>
            <person name="Hornburger P."/>
            <person name="Mueller R.-W."/>
            <person name="Bruemmer F."/>
            <person name="Labrenz M."/>
            <person name="Spormann A.M."/>
            <person name="Op Den Camp H."/>
            <person name="Overmann J."/>
            <person name="Amann R."/>
            <person name="Jetten M.S.M."/>
            <person name="Mascher T."/>
            <person name="Medema M.H."/>
            <person name="Devos D.P."/>
            <person name="Kaster A.-K."/>
            <person name="Ovreas L."/>
            <person name="Rohde M."/>
            <person name="Galperin M.Y."/>
            <person name="Jogler C."/>
        </authorList>
    </citation>
    <scope>NUCLEOTIDE SEQUENCE [LARGE SCALE GENOMIC DNA]</scope>
    <source>
        <strain evidence="1 2">Pla111</strain>
    </source>
</reference>
<evidence type="ECO:0000313" key="2">
    <source>
        <dbReference type="Proteomes" id="UP000318995"/>
    </source>
</evidence>
<keyword evidence="2" id="KW-1185">Reference proteome</keyword>
<dbReference type="AlphaFoldDB" id="A0A5C5W8J7"/>
<gene>
    <name evidence="1" type="ORF">Pla111_18880</name>
</gene>
<sequence>MRTFPRRGRMIRALPHNAVVVEIGVNQGEFSQTILSKTSPRKLHLIDCWEEHHEGLDYPHDGFYAKQADHQSNFDLVRQRFAGPIATGQVAVHRGYSVPMLETLADASIDWVYVDANHSYEAVAAELAVLLRKVKPGGVIAGHDYISTPYWKERNYGVVEAVDEFCWRHGWELIGRTTGPGWDIDQSDNPSFAIRQKGLPPLWSWSREWLRLPARRAA</sequence>
<evidence type="ECO:0000313" key="1">
    <source>
        <dbReference type="EMBL" id="TWT46787.1"/>
    </source>
</evidence>
<dbReference type="Proteomes" id="UP000318995">
    <property type="component" value="Unassembled WGS sequence"/>
</dbReference>
<dbReference type="OrthoDB" id="292252at2"/>
<dbReference type="PANTHER" id="PTHR37909:SF1">
    <property type="entry name" value="S-ADENOSYL-L-METHIONINE-DEPENDENT METHYLTRANSFERASES SUPERFAMILY PROTEIN"/>
    <property type="match status" value="1"/>
</dbReference>
<dbReference type="RefSeq" id="WP_146573566.1">
    <property type="nucleotide sequence ID" value="NZ_SJPH01000003.1"/>
</dbReference>
<protein>
    <recommendedName>
        <fullName evidence="3">Methyltransferase domain protein</fullName>
    </recommendedName>
</protein>
<evidence type="ECO:0008006" key="3">
    <source>
        <dbReference type="Google" id="ProtNLM"/>
    </source>
</evidence>
<proteinExistence type="predicted"/>
<comment type="caution">
    <text evidence="1">The sequence shown here is derived from an EMBL/GenBank/DDBJ whole genome shotgun (WGS) entry which is preliminary data.</text>
</comment>
<name>A0A5C5W8J7_9BACT</name>
<dbReference type="Pfam" id="PF13578">
    <property type="entry name" value="Methyltransf_24"/>
    <property type="match status" value="1"/>
</dbReference>
<dbReference type="Gene3D" id="3.40.50.150">
    <property type="entry name" value="Vaccinia Virus protein VP39"/>
    <property type="match status" value="1"/>
</dbReference>
<dbReference type="PANTHER" id="PTHR37909">
    <property type="entry name" value="S-ADENOSYL-L-METHIONINE-DEPENDENT METHYLTRANSFERASES SUPERFAMILY PROTEIN"/>
    <property type="match status" value="1"/>
</dbReference>
<dbReference type="SUPFAM" id="SSF53335">
    <property type="entry name" value="S-adenosyl-L-methionine-dependent methyltransferases"/>
    <property type="match status" value="1"/>
</dbReference>
<organism evidence="1 2">
    <name type="scientific">Botrimarina hoheduenensis</name>
    <dbReference type="NCBI Taxonomy" id="2528000"/>
    <lineage>
        <taxon>Bacteria</taxon>
        <taxon>Pseudomonadati</taxon>
        <taxon>Planctomycetota</taxon>
        <taxon>Planctomycetia</taxon>
        <taxon>Pirellulales</taxon>
        <taxon>Lacipirellulaceae</taxon>
        <taxon>Botrimarina</taxon>
    </lineage>
</organism>
<accession>A0A5C5W8J7</accession>
<dbReference type="EMBL" id="SJPH01000003">
    <property type="protein sequence ID" value="TWT46787.1"/>
    <property type="molecule type" value="Genomic_DNA"/>
</dbReference>